<dbReference type="EMBL" id="CP097331">
    <property type="protein sequence ID" value="URF07512.1"/>
    <property type="molecule type" value="Genomic_DNA"/>
</dbReference>
<dbReference type="NCBIfam" id="TIGR02086">
    <property type="entry name" value="IPMI_arch"/>
    <property type="match status" value="1"/>
</dbReference>
<keyword evidence="4" id="KW-0408">Iron</keyword>
<dbReference type="KEGG" id="ccam:M5D45_20150"/>
<sequence length="437" mass="45610">MMSLQPAATRGQTLAEKLLSRAAGEAVYADDLAICAPHGAMGTDGSIPMALDYFRDMQPEGNLPPPAFPERLVFALDHYGAPSGEQALRLQDRARSYARAHGLCVFEVGEGIGHQLMLERGRVLPGQLVVGADSHAVSYGALNAFGSGIGSSDLAGILQCGQLWLKVPGTLRIWLTGALPAYASAKDVALTMARRLGVGGANYLALEFAGPGVAALDMDDRIVLANMSVEMGAKAGLFPFDECTADWLSANASVSPDRYTPVSADADATYVDTLTFDLSAVAPQVALPHRVDNVVDLADAGDTRIDIVYLGTCTGGRVKDYREALAVLRARGGVAPGVRLIVTPASEPVRAEMERNGMLAEFVALGAELQPPGCGSCCGTCGSIPGDGQRVISTANRNFKGRMGNRHAQIFLASPLACATAAASGHLADPRDSVVTS</sequence>
<dbReference type="InterPro" id="IPR001030">
    <property type="entry name" value="Acoase/IPM_deHydtase_lsu_aba"/>
</dbReference>
<dbReference type="PANTHER" id="PTHR43822">
    <property type="entry name" value="HOMOACONITASE, MITOCHONDRIAL-RELATED"/>
    <property type="match status" value="1"/>
</dbReference>
<dbReference type="EC" id="4.2.1.33" evidence="8"/>
<dbReference type="Gene3D" id="3.30.499.10">
    <property type="entry name" value="Aconitase, domain 3"/>
    <property type="match status" value="2"/>
</dbReference>
<keyword evidence="5" id="KW-0411">Iron-sulfur</keyword>
<protein>
    <submittedName>
        <fullName evidence="8">Aconitase/3-isopropylmalate dehydratase large subunit family protein</fullName>
        <ecNumber evidence="8">4.2.1.33</ecNumber>
    </submittedName>
</protein>
<evidence type="ECO:0000256" key="1">
    <source>
        <dbReference type="ARBA" id="ARBA00011271"/>
    </source>
</evidence>
<dbReference type="GO" id="GO:0046872">
    <property type="term" value="F:metal ion binding"/>
    <property type="evidence" value="ECO:0007669"/>
    <property type="project" value="UniProtKB-KW"/>
</dbReference>
<evidence type="ECO:0000313" key="8">
    <source>
        <dbReference type="EMBL" id="URF07512.1"/>
    </source>
</evidence>
<dbReference type="SUPFAM" id="SSF53732">
    <property type="entry name" value="Aconitase iron-sulfur domain"/>
    <property type="match status" value="1"/>
</dbReference>
<dbReference type="InterPro" id="IPR015931">
    <property type="entry name" value="Acnase/IPM_dHydase_lsu_aba_1/3"/>
</dbReference>
<dbReference type="PANTHER" id="PTHR43822:SF2">
    <property type="entry name" value="HOMOACONITASE, MITOCHONDRIAL"/>
    <property type="match status" value="1"/>
</dbReference>
<feature type="domain" description="Aconitase/3-isopropylmalate dehydratase large subunit alpha/beta/alpha" evidence="7">
    <location>
        <begin position="95"/>
        <end position="425"/>
    </location>
</feature>
<accession>A0AAE9L3W9</accession>
<organism evidence="8 9">
    <name type="scientific">Cupriavidus campinensis</name>
    <dbReference type="NCBI Taxonomy" id="151783"/>
    <lineage>
        <taxon>Bacteria</taxon>
        <taxon>Pseudomonadati</taxon>
        <taxon>Pseudomonadota</taxon>
        <taxon>Betaproteobacteria</taxon>
        <taxon>Burkholderiales</taxon>
        <taxon>Burkholderiaceae</taxon>
        <taxon>Cupriavidus</taxon>
    </lineage>
</organism>
<keyword evidence="3" id="KW-0479">Metal-binding</keyword>
<dbReference type="InterPro" id="IPR006251">
    <property type="entry name" value="Homoacnase/IPMdehydase_lsu"/>
</dbReference>
<gene>
    <name evidence="8" type="ORF">M5D45_20150</name>
</gene>
<dbReference type="Pfam" id="PF00330">
    <property type="entry name" value="Aconitase"/>
    <property type="match status" value="1"/>
</dbReference>
<evidence type="ECO:0000313" key="9">
    <source>
        <dbReference type="Proteomes" id="UP001056132"/>
    </source>
</evidence>
<evidence type="ECO:0000256" key="3">
    <source>
        <dbReference type="ARBA" id="ARBA00022723"/>
    </source>
</evidence>
<dbReference type="NCBIfam" id="NF001614">
    <property type="entry name" value="PRK00402.1"/>
    <property type="match status" value="1"/>
</dbReference>
<name>A0AAE9L3W9_9BURK</name>
<dbReference type="GO" id="GO:0003861">
    <property type="term" value="F:3-isopropylmalate dehydratase activity"/>
    <property type="evidence" value="ECO:0007669"/>
    <property type="project" value="UniProtKB-EC"/>
</dbReference>
<evidence type="ECO:0000256" key="2">
    <source>
        <dbReference type="ARBA" id="ARBA00022485"/>
    </source>
</evidence>
<evidence type="ECO:0000256" key="5">
    <source>
        <dbReference type="ARBA" id="ARBA00023014"/>
    </source>
</evidence>
<dbReference type="Proteomes" id="UP001056132">
    <property type="component" value="Chromosome 2"/>
</dbReference>
<comment type="subunit">
    <text evidence="1">Heterodimer of LeuC and LeuD.</text>
</comment>
<keyword evidence="2" id="KW-0004">4Fe-4S</keyword>
<reference evidence="8" key="2">
    <citation type="submission" date="2022-05" db="EMBL/GenBank/DDBJ databases">
        <authorList>
            <person name="Kunte H.-J."/>
        </authorList>
    </citation>
    <scope>NUCLEOTIDE SEQUENCE</scope>
    <source>
        <strain evidence="8">G5</strain>
    </source>
</reference>
<evidence type="ECO:0000256" key="6">
    <source>
        <dbReference type="ARBA" id="ARBA00023239"/>
    </source>
</evidence>
<dbReference type="InterPro" id="IPR036008">
    <property type="entry name" value="Aconitase_4Fe-4S_dom"/>
</dbReference>
<dbReference type="AlphaFoldDB" id="A0AAE9L3W9"/>
<dbReference type="NCBIfam" id="TIGR01343">
    <property type="entry name" value="hacA_fam"/>
    <property type="match status" value="1"/>
</dbReference>
<dbReference type="RefSeq" id="WP_246118982.1">
    <property type="nucleotide sequence ID" value="NZ_CP097331.1"/>
</dbReference>
<dbReference type="PRINTS" id="PR00415">
    <property type="entry name" value="ACONITASE"/>
</dbReference>
<dbReference type="GO" id="GO:0009098">
    <property type="term" value="P:L-leucine biosynthetic process"/>
    <property type="evidence" value="ECO:0007669"/>
    <property type="project" value="InterPro"/>
</dbReference>
<evidence type="ECO:0000259" key="7">
    <source>
        <dbReference type="Pfam" id="PF00330"/>
    </source>
</evidence>
<proteinExistence type="predicted"/>
<evidence type="ECO:0000256" key="4">
    <source>
        <dbReference type="ARBA" id="ARBA00023004"/>
    </source>
</evidence>
<reference evidence="8" key="1">
    <citation type="journal article" date="2022" name="Microbiol. Resour. Announc.">
        <title>Genome Sequence of Cupriavidus campinensis Strain G5, a Member of a Bacterial Consortium Capable of Polyethylene Degradation.</title>
        <authorList>
            <person name="Schneider B."/>
            <person name="Pfeiffer F."/>
            <person name="Dyall-Smith M."/>
            <person name="Kunte H.J."/>
        </authorList>
    </citation>
    <scope>NUCLEOTIDE SEQUENCE</scope>
    <source>
        <strain evidence="8">G5</strain>
    </source>
</reference>
<keyword evidence="6 8" id="KW-0456">Lyase</keyword>
<dbReference type="InterPro" id="IPR011826">
    <property type="entry name" value="HAcnase/IPMdehydase_lsu_prok"/>
</dbReference>
<dbReference type="GO" id="GO:0051539">
    <property type="term" value="F:4 iron, 4 sulfur cluster binding"/>
    <property type="evidence" value="ECO:0007669"/>
    <property type="project" value="UniProtKB-KW"/>
</dbReference>
<dbReference type="InterPro" id="IPR050067">
    <property type="entry name" value="IPM_dehydratase_rel_enz"/>
</dbReference>